<evidence type="ECO:0000256" key="6">
    <source>
        <dbReference type="ARBA" id="ARBA00022723"/>
    </source>
</evidence>
<protein>
    <recommendedName>
        <fullName evidence="13">Phenylalanine--tRNA ligase alpha subunit</fullName>
        <ecNumber evidence="13">6.1.1.20</ecNumber>
    </recommendedName>
    <alternativeName>
        <fullName evidence="13">Phenylalanyl-tRNA synthetase alpha subunit</fullName>
        <shortName evidence="13">PheRS</shortName>
    </alternativeName>
</protein>
<comment type="catalytic activity">
    <reaction evidence="12 13">
        <text>tRNA(Phe) + L-phenylalanine + ATP = L-phenylalanyl-tRNA(Phe) + AMP + diphosphate + H(+)</text>
        <dbReference type="Rhea" id="RHEA:19413"/>
        <dbReference type="Rhea" id="RHEA-COMP:9668"/>
        <dbReference type="Rhea" id="RHEA-COMP:9699"/>
        <dbReference type="ChEBI" id="CHEBI:15378"/>
        <dbReference type="ChEBI" id="CHEBI:30616"/>
        <dbReference type="ChEBI" id="CHEBI:33019"/>
        <dbReference type="ChEBI" id="CHEBI:58095"/>
        <dbReference type="ChEBI" id="CHEBI:78442"/>
        <dbReference type="ChEBI" id="CHEBI:78531"/>
        <dbReference type="ChEBI" id="CHEBI:456215"/>
        <dbReference type="EC" id="6.1.1.20"/>
    </reaction>
</comment>
<evidence type="ECO:0000256" key="14">
    <source>
        <dbReference type="SAM" id="Coils"/>
    </source>
</evidence>
<dbReference type="EMBL" id="FQZL01000006">
    <property type="protein sequence ID" value="SHI74292.1"/>
    <property type="molecule type" value="Genomic_DNA"/>
</dbReference>
<keyword evidence="8 13" id="KW-0067">ATP-binding</keyword>
<dbReference type="CDD" id="cd00496">
    <property type="entry name" value="PheRS_alpha_core"/>
    <property type="match status" value="1"/>
</dbReference>
<comment type="similarity">
    <text evidence="2 13">Belongs to the class-II aminoacyl-tRNA synthetase family. Phe-tRNA synthetase alpha subunit type 1 subfamily.</text>
</comment>
<keyword evidence="10 13" id="KW-0648">Protein biosynthesis</keyword>
<evidence type="ECO:0000256" key="7">
    <source>
        <dbReference type="ARBA" id="ARBA00022741"/>
    </source>
</evidence>
<dbReference type="STRING" id="1121476.SAMN02745751_00969"/>
<dbReference type="PANTHER" id="PTHR11538">
    <property type="entry name" value="PHENYLALANYL-TRNA SYNTHETASE"/>
    <property type="match status" value="1"/>
</dbReference>
<feature type="binding site" evidence="13">
    <location>
        <position position="254"/>
    </location>
    <ligand>
        <name>Mg(2+)</name>
        <dbReference type="ChEBI" id="CHEBI:18420"/>
        <note>shared with beta subunit</note>
    </ligand>
</feature>
<evidence type="ECO:0000256" key="13">
    <source>
        <dbReference type="HAMAP-Rule" id="MF_00281"/>
    </source>
</evidence>
<evidence type="ECO:0000256" key="9">
    <source>
        <dbReference type="ARBA" id="ARBA00022842"/>
    </source>
</evidence>
<keyword evidence="9 13" id="KW-0460">Magnesium</keyword>
<evidence type="ECO:0000313" key="17">
    <source>
        <dbReference type="Proteomes" id="UP000184052"/>
    </source>
</evidence>
<dbReference type="InterPro" id="IPR002319">
    <property type="entry name" value="Phenylalanyl-tRNA_Synthase"/>
</dbReference>
<dbReference type="SUPFAM" id="SSF55681">
    <property type="entry name" value="Class II aaRS and biotin synthetases"/>
    <property type="match status" value="1"/>
</dbReference>
<dbReference type="InterPro" id="IPR010978">
    <property type="entry name" value="tRNA-bd_arm"/>
</dbReference>
<organism evidence="16 17">
    <name type="scientific">Dethiosulfatibacter aminovorans DSM 17477</name>
    <dbReference type="NCBI Taxonomy" id="1121476"/>
    <lineage>
        <taxon>Bacteria</taxon>
        <taxon>Bacillati</taxon>
        <taxon>Bacillota</taxon>
        <taxon>Tissierellia</taxon>
        <taxon>Dethiosulfatibacter</taxon>
    </lineage>
</organism>
<dbReference type="Pfam" id="PF01409">
    <property type="entry name" value="tRNA-synt_2d"/>
    <property type="match status" value="1"/>
</dbReference>
<evidence type="ECO:0000256" key="5">
    <source>
        <dbReference type="ARBA" id="ARBA00022598"/>
    </source>
</evidence>
<evidence type="ECO:0000256" key="1">
    <source>
        <dbReference type="ARBA" id="ARBA00004496"/>
    </source>
</evidence>
<feature type="domain" description="Aminoacyl-transfer RNA synthetases class-II family profile" evidence="15">
    <location>
        <begin position="113"/>
        <end position="339"/>
    </location>
</feature>
<keyword evidence="4 13" id="KW-0963">Cytoplasm</keyword>
<dbReference type="EC" id="6.1.1.20" evidence="13"/>
<dbReference type="Pfam" id="PF02912">
    <property type="entry name" value="Phe_tRNA-synt_N"/>
    <property type="match status" value="1"/>
</dbReference>
<dbReference type="InterPro" id="IPR004188">
    <property type="entry name" value="Phe-tRNA_ligase_II_N"/>
</dbReference>
<dbReference type="InterPro" id="IPR045864">
    <property type="entry name" value="aa-tRNA-synth_II/BPL/LPL"/>
</dbReference>
<gene>
    <name evidence="13" type="primary">pheS</name>
    <name evidence="16" type="ORF">SAMN02745751_00969</name>
</gene>
<dbReference type="Proteomes" id="UP000184052">
    <property type="component" value="Unassembled WGS sequence"/>
</dbReference>
<dbReference type="RefSeq" id="WP_073047985.1">
    <property type="nucleotide sequence ID" value="NZ_FQZL01000006.1"/>
</dbReference>
<dbReference type="HAMAP" id="MF_00281">
    <property type="entry name" value="Phe_tRNA_synth_alpha1"/>
    <property type="match status" value="1"/>
</dbReference>
<dbReference type="GO" id="GO:0000287">
    <property type="term" value="F:magnesium ion binding"/>
    <property type="evidence" value="ECO:0007669"/>
    <property type="project" value="UniProtKB-UniRule"/>
</dbReference>
<comment type="cofactor">
    <cofactor evidence="13">
        <name>Mg(2+)</name>
        <dbReference type="ChEBI" id="CHEBI:18420"/>
    </cofactor>
    <text evidence="13">Binds 2 magnesium ions per tetramer.</text>
</comment>
<name>A0A1M6DM65_9FIRM</name>
<dbReference type="OrthoDB" id="9800719at2"/>
<dbReference type="GO" id="GO:0140096">
    <property type="term" value="F:catalytic activity, acting on a protein"/>
    <property type="evidence" value="ECO:0007669"/>
    <property type="project" value="UniProtKB-ARBA"/>
</dbReference>
<evidence type="ECO:0000313" key="16">
    <source>
        <dbReference type="EMBL" id="SHI74292.1"/>
    </source>
</evidence>
<dbReference type="InterPro" id="IPR004529">
    <property type="entry name" value="Phe-tRNA-synth_IIc_asu"/>
</dbReference>
<comment type="subcellular location">
    <subcellularLocation>
        <location evidence="1 13">Cytoplasm</location>
    </subcellularLocation>
</comment>
<keyword evidence="5 13" id="KW-0436">Ligase</keyword>
<dbReference type="Gene3D" id="3.30.930.10">
    <property type="entry name" value="Bira Bifunctional Protein, Domain 2"/>
    <property type="match status" value="1"/>
</dbReference>
<keyword evidence="14" id="KW-0175">Coiled coil</keyword>
<sequence length="340" mass="38640">MKEQLKKIESEILEKIPKTKSIQELEDIRVGVLGKKGELKNILKAMGGLSNEERPVIGKMANEIRENIQNALEDAKKKINEEEQLKKLKEEKIDVTIPGNYTASGHRHPLMQVKEQLENLFLSMGFDVIDGPEIDTVENNFDALNAPVDHPSRDKSDTFYFSDDLILRTQTSPVQIRTMKTQKPPIRMVSAGRTFRFDDVDDTHSPMFHQMECLVVDKGVTLANLKDSIDKFVKALFGEDMKTRFRPHNFPFTEPSAEVDVSCLKCMGEGCEACHHTGWSMELLGCGMVHPNVLRNCGIDPEVYSGYAFGMGIDRITMVKHGIHDIRLLFDNDLRFLKQF</sequence>
<dbReference type="GO" id="GO:0000049">
    <property type="term" value="F:tRNA binding"/>
    <property type="evidence" value="ECO:0007669"/>
    <property type="project" value="InterPro"/>
</dbReference>
<keyword evidence="17" id="KW-1185">Reference proteome</keyword>
<evidence type="ECO:0000256" key="12">
    <source>
        <dbReference type="ARBA" id="ARBA00049255"/>
    </source>
</evidence>
<dbReference type="NCBIfam" id="TIGR00468">
    <property type="entry name" value="pheS"/>
    <property type="match status" value="1"/>
</dbReference>
<keyword evidence="7 13" id="KW-0547">Nucleotide-binding</keyword>
<evidence type="ECO:0000256" key="4">
    <source>
        <dbReference type="ARBA" id="ARBA00022490"/>
    </source>
</evidence>
<evidence type="ECO:0000256" key="8">
    <source>
        <dbReference type="ARBA" id="ARBA00022840"/>
    </source>
</evidence>
<dbReference type="GO" id="GO:0005737">
    <property type="term" value="C:cytoplasm"/>
    <property type="evidence" value="ECO:0007669"/>
    <property type="project" value="UniProtKB-SubCell"/>
</dbReference>
<proteinExistence type="inferred from homology"/>
<evidence type="ECO:0000256" key="11">
    <source>
        <dbReference type="ARBA" id="ARBA00023146"/>
    </source>
</evidence>
<evidence type="ECO:0000256" key="10">
    <source>
        <dbReference type="ARBA" id="ARBA00022917"/>
    </source>
</evidence>
<dbReference type="InterPro" id="IPR022911">
    <property type="entry name" value="Phe_tRNA_ligase_alpha1_bac"/>
</dbReference>
<evidence type="ECO:0000256" key="2">
    <source>
        <dbReference type="ARBA" id="ARBA00010207"/>
    </source>
</evidence>
<keyword evidence="11 13" id="KW-0030">Aminoacyl-tRNA synthetase</keyword>
<dbReference type="FunFam" id="3.30.930.10:FF:000003">
    <property type="entry name" value="Phenylalanine--tRNA ligase alpha subunit"/>
    <property type="match status" value="1"/>
</dbReference>
<dbReference type="InterPro" id="IPR006195">
    <property type="entry name" value="aa-tRNA-synth_II"/>
</dbReference>
<dbReference type="SUPFAM" id="SSF46589">
    <property type="entry name" value="tRNA-binding arm"/>
    <property type="match status" value="1"/>
</dbReference>
<evidence type="ECO:0000259" key="15">
    <source>
        <dbReference type="PROSITE" id="PS50862"/>
    </source>
</evidence>
<dbReference type="PROSITE" id="PS50862">
    <property type="entry name" value="AA_TRNA_LIGASE_II"/>
    <property type="match status" value="1"/>
</dbReference>
<keyword evidence="6 13" id="KW-0479">Metal-binding</keyword>
<dbReference type="GO" id="GO:0006432">
    <property type="term" value="P:phenylalanyl-tRNA aminoacylation"/>
    <property type="evidence" value="ECO:0007669"/>
    <property type="project" value="UniProtKB-UniRule"/>
</dbReference>
<accession>A0A1M6DM65</accession>
<comment type="subunit">
    <text evidence="3 13">Tetramer of two alpha and two beta subunits.</text>
</comment>
<dbReference type="GO" id="GO:0004826">
    <property type="term" value="F:phenylalanine-tRNA ligase activity"/>
    <property type="evidence" value="ECO:0007669"/>
    <property type="project" value="UniProtKB-UniRule"/>
</dbReference>
<dbReference type="AlphaFoldDB" id="A0A1M6DM65"/>
<evidence type="ECO:0000256" key="3">
    <source>
        <dbReference type="ARBA" id="ARBA00011209"/>
    </source>
</evidence>
<reference evidence="16 17" key="1">
    <citation type="submission" date="2016-11" db="EMBL/GenBank/DDBJ databases">
        <authorList>
            <person name="Jaros S."/>
            <person name="Januszkiewicz K."/>
            <person name="Wedrychowicz H."/>
        </authorList>
    </citation>
    <scope>NUCLEOTIDE SEQUENCE [LARGE SCALE GENOMIC DNA]</scope>
    <source>
        <strain evidence="16 17">DSM 17477</strain>
    </source>
</reference>
<dbReference type="PANTHER" id="PTHR11538:SF41">
    <property type="entry name" value="PHENYLALANINE--TRNA LIGASE, MITOCHONDRIAL"/>
    <property type="match status" value="1"/>
</dbReference>
<dbReference type="GO" id="GO:0005524">
    <property type="term" value="F:ATP binding"/>
    <property type="evidence" value="ECO:0007669"/>
    <property type="project" value="UniProtKB-UniRule"/>
</dbReference>
<feature type="coiled-coil region" evidence="14">
    <location>
        <begin position="61"/>
        <end position="92"/>
    </location>
</feature>
<dbReference type="GO" id="GO:0016740">
    <property type="term" value="F:transferase activity"/>
    <property type="evidence" value="ECO:0007669"/>
    <property type="project" value="UniProtKB-ARBA"/>
</dbReference>